<dbReference type="AlphaFoldDB" id="C0HGM8"/>
<proteinExistence type="evidence at transcript level"/>
<sequence length="160" mass="17570">MAEPAGKARERRVSIEEVAKKLSLWHTATFRPILTHAELEPILCAAGFVALPSAPATHQKQDERPGVAWREYAFLGGGNASPAAAAPRRWLGPRPRLPYPRVDGLHLKTYQAFLGAVEAYLGAHRVSNLFHVRCVRAACSPVSLTPRPHPTPLPLPLFYV</sequence>
<organism evidence="1">
    <name type="scientific">Zea mays</name>
    <name type="common">Maize</name>
    <dbReference type="NCBI Taxonomy" id="4577"/>
    <lineage>
        <taxon>Eukaryota</taxon>
        <taxon>Viridiplantae</taxon>
        <taxon>Streptophyta</taxon>
        <taxon>Embryophyta</taxon>
        <taxon>Tracheophyta</taxon>
        <taxon>Spermatophyta</taxon>
        <taxon>Magnoliopsida</taxon>
        <taxon>Liliopsida</taxon>
        <taxon>Poales</taxon>
        <taxon>Poaceae</taxon>
        <taxon>PACMAD clade</taxon>
        <taxon>Panicoideae</taxon>
        <taxon>Andropogonodae</taxon>
        <taxon>Andropogoneae</taxon>
        <taxon>Tripsacinae</taxon>
        <taxon>Zea</taxon>
    </lineage>
</organism>
<accession>C0HGM8</accession>
<dbReference type="ExpressionAtlas" id="C0HGM8">
    <property type="expression patterns" value="baseline"/>
</dbReference>
<protein>
    <submittedName>
        <fullName evidence="1">Uncharacterized protein</fullName>
    </submittedName>
</protein>
<evidence type="ECO:0000313" key="1">
    <source>
        <dbReference type="EMBL" id="ACN26181.1"/>
    </source>
</evidence>
<dbReference type="EMBL" id="BT061484">
    <property type="protein sequence ID" value="ACN26181.1"/>
    <property type="molecule type" value="mRNA"/>
</dbReference>
<reference evidence="1" key="1">
    <citation type="journal article" date="2009" name="PLoS Genet.">
        <title>Sequencing, mapping, and analysis of 27,455 maize full-length cDNAs.</title>
        <authorList>
            <person name="Soderlund C."/>
            <person name="Descour A."/>
            <person name="Kudrna D."/>
            <person name="Bomhoff M."/>
            <person name="Boyd L."/>
            <person name="Currie J."/>
            <person name="Angelova A."/>
            <person name="Collura K."/>
            <person name="Wissotski M."/>
            <person name="Ashley E."/>
            <person name="Morrow D."/>
            <person name="Fernandes J."/>
            <person name="Walbot V."/>
            <person name="Yu Y."/>
        </authorList>
    </citation>
    <scope>NUCLEOTIDE SEQUENCE</scope>
    <source>
        <strain evidence="1">B73</strain>
    </source>
</reference>
<name>C0HGM8_MAIZE</name>
<dbReference type="HOGENOM" id="CLU_1654695_0_0_1"/>